<comment type="caution">
    <text evidence="2">The sequence shown here is derived from an EMBL/GenBank/DDBJ whole genome shotgun (WGS) entry which is preliminary data.</text>
</comment>
<keyword evidence="3" id="KW-1185">Reference proteome</keyword>
<name>A0A0J7JDE9_9GAMM</name>
<feature type="chain" id="PRO_5005289371" evidence="1">
    <location>
        <begin position="23"/>
        <end position="353"/>
    </location>
</feature>
<dbReference type="RefSeq" id="WP_082146495.1">
    <property type="nucleotide sequence ID" value="NZ_LFBU01000001.1"/>
</dbReference>
<dbReference type="STRING" id="1658765.Msub_12732"/>
<sequence length="353" mass="38153">MNKNRLWLLPALSLIAPIAAMAAQADTDTAGPADGASQGNNASTDIASITADRGIVTRPGRFIIEPSFSHAHSNSTAVAVEGYTVIPALLIGLINISEIQRDIFVGAMSLKYGFTSKLEAALRVPYLSISEDLRERQVFKGTPVDTLRESSGEGLGDVELSVRYQLTDGYDGWPYIIGAMRVKAPTGEGPYDVDQRVIRDSEGNQIGIELESRPTGSGFWAFEPGLSFIYPSDPAVLFGNLSYVWTQKEEQGYENGNTVDPGDIVRFGFGMGFAFNDRTSFSLGYDHSVIQKTTFERDIDLFAASFDSIQIGSLSFGLSHRLSQSTSLSLTVSVGVTENAPNSEITLKLPISL</sequence>
<evidence type="ECO:0000313" key="2">
    <source>
        <dbReference type="EMBL" id="KMQ76518.1"/>
    </source>
</evidence>
<organism evidence="2 3">
    <name type="scientific">Marinobacter subterrani</name>
    <dbReference type="NCBI Taxonomy" id="1658765"/>
    <lineage>
        <taxon>Bacteria</taxon>
        <taxon>Pseudomonadati</taxon>
        <taxon>Pseudomonadota</taxon>
        <taxon>Gammaproteobacteria</taxon>
        <taxon>Pseudomonadales</taxon>
        <taxon>Marinobacteraceae</taxon>
        <taxon>Marinobacter</taxon>
    </lineage>
</organism>
<proteinExistence type="predicted"/>
<dbReference type="Proteomes" id="UP000036102">
    <property type="component" value="Unassembled WGS sequence"/>
</dbReference>
<dbReference type="InterPro" id="IPR025737">
    <property type="entry name" value="FApF"/>
</dbReference>
<dbReference type="AlphaFoldDB" id="A0A0J7JDE9"/>
<dbReference type="PATRIC" id="fig|1658765.3.peg.2752"/>
<reference evidence="2 3" key="1">
    <citation type="submission" date="2015-06" db="EMBL/GenBank/DDBJ databases">
        <title>Marinobacter subterrani, a genetically tractable neutrophilic iron-oxidizing strain isolated from the Soudan Iron Mine.</title>
        <authorList>
            <person name="Bonis B.M."/>
            <person name="Gralnick J.A."/>
        </authorList>
    </citation>
    <scope>NUCLEOTIDE SEQUENCE [LARGE SCALE GENOMIC DNA]</scope>
    <source>
        <strain evidence="2 3">JG233</strain>
    </source>
</reference>
<dbReference type="EMBL" id="LFBU01000001">
    <property type="protein sequence ID" value="KMQ76518.1"/>
    <property type="molecule type" value="Genomic_DNA"/>
</dbReference>
<feature type="signal peptide" evidence="1">
    <location>
        <begin position="1"/>
        <end position="22"/>
    </location>
</feature>
<keyword evidence="1" id="KW-0732">Signal</keyword>
<dbReference type="OrthoDB" id="5297564at2"/>
<dbReference type="Pfam" id="PF13557">
    <property type="entry name" value="Phenol_MetA_deg"/>
    <property type="match status" value="1"/>
</dbReference>
<protein>
    <submittedName>
        <fullName evidence="2">Putative MetA-pathway of phenol degradation</fullName>
    </submittedName>
</protein>
<evidence type="ECO:0000256" key="1">
    <source>
        <dbReference type="SAM" id="SignalP"/>
    </source>
</evidence>
<accession>A0A0J7JDE9</accession>
<gene>
    <name evidence="2" type="ORF">Msub_12732</name>
</gene>
<evidence type="ECO:0000313" key="3">
    <source>
        <dbReference type="Proteomes" id="UP000036102"/>
    </source>
</evidence>